<dbReference type="GO" id="GO:0016020">
    <property type="term" value="C:membrane"/>
    <property type="evidence" value="ECO:0007669"/>
    <property type="project" value="GOC"/>
</dbReference>
<dbReference type="Proteomes" id="UP000274504">
    <property type="component" value="Unassembled WGS sequence"/>
</dbReference>
<dbReference type="InterPro" id="IPR016064">
    <property type="entry name" value="NAD/diacylglycerol_kinase_sf"/>
</dbReference>
<dbReference type="Pfam" id="PF00781">
    <property type="entry name" value="DAGK_cat"/>
    <property type="match status" value="1"/>
</dbReference>
<dbReference type="PANTHER" id="PTHR12358:SF111">
    <property type="entry name" value="CERAMIDE KINASE, ISOFORM A"/>
    <property type="match status" value="1"/>
</dbReference>
<dbReference type="STRING" id="6216.A0A158QFK9"/>
<name>A0A158QFK9_HYMDI</name>
<evidence type="ECO:0000313" key="3">
    <source>
        <dbReference type="Proteomes" id="UP000274504"/>
    </source>
</evidence>
<dbReference type="EMBL" id="UYSG01011190">
    <property type="protein sequence ID" value="VDL61334.1"/>
    <property type="molecule type" value="Genomic_DNA"/>
</dbReference>
<dbReference type="OrthoDB" id="530923at2759"/>
<dbReference type="InterPro" id="IPR045363">
    <property type="entry name" value="CERK_C"/>
</dbReference>
<sequence length="532" mass="59751">MRCMEMDTIGHGNFSQGVSIETRYLLSVKSLEISRTCCNVDVLRHESDKVGLVIRSLDRSDGGVWKIQTWNLICEPDNADTYYNEIKLYRDLCCPDRPRSLLIFVNPYGGRRRAEAIYYSSVRPIFDLAGIRSKVILTTHKNHCQKYILNEDLSPYDGVVSVGGDGLFSELLQGLLYRTRKDAKMPLYDAHKPFTTELTPRLKIGLIPAGSTNAVIRSLHGTEDVETAAIHIALGHNVGVDVLGVHDSSTKAFLRYTVSLLGYGFHGDILYPSERMRFLGPRRYDIAGAWRWLKFSSYRVRIAYLPSTDSTPMDSNTCEAMCPICMKDIECEKAGNSSLAIDHAHQSPDLIEPPSLTHSHLPDYPLGNAWGEPGEVAASSMDDDLLTEVSESRDLVRNSENEDVELPGGWRVTSGEFVAVNAFLISCRCAKSPLGPAPSAHLGDGYLDLILVRRCSRWKYLSYLVQLTNKRKDRSTQHLRMPFVEAHRVKAFRLQSLDNHGDPISNEKILPQKVSVWNVDGEILTYPNVICW</sequence>
<dbReference type="SUPFAM" id="SSF111331">
    <property type="entry name" value="NAD kinase/diacylglycerol kinase-like"/>
    <property type="match status" value="1"/>
</dbReference>
<dbReference type="WBParaSite" id="HDID_0000901801-mRNA-1">
    <property type="protein sequence ID" value="HDID_0000901801-mRNA-1"/>
    <property type="gene ID" value="HDID_0000901801"/>
</dbReference>
<feature type="domain" description="DAGKc" evidence="1">
    <location>
        <begin position="96"/>
        <end position="249"/>
    </location>
</feature>
<dbReference type="AlphaFoldDB" id="A0A158QFK9"/>
<organism evidence="4">
    <name type="scientific">Hymenolepis diminuta</name>
    <name type="common">Rat tapeworm</name>
    <dbReference type="NCBI Taxonomy" id="6216"/>
    <lineage>
        <taxon>Eukaryota</taxon>
        <taxon>Metazoa</taxon>
        <taxon>Spiralia</taxon>
        <taxon>Lophotrochozoa</taxon>
        <taxon>Platyhelminthes</taxon>
        <taxon>Cestoda</taxon>
        <taxon>Eucestoda</taxon>
        <taxon>Cyclophyllidea</taxon>
        <taxon>Hymenolepididae</taxon>
        <taxon>Hymenolepis</taxon>
    </lineage>
</organism>
<dbReference type="GO" id="GO:0006672">
    <property type="term" value="P:ceramide metabolic process"/>
    <property type="evidence" value="ECO:0007669"/>
    <property type="project" value="TreeGrafter"/>
</dbReference>
<reference evidence="4" key="1">
    <citation type="submission" date="2016-04" db="UniProtKB">
        <authorList>
            <consortium name="WormBaseParasite"/>
        </authorList>
    </citation>
    <scope>IDENTIFICATION</scope>
</reference>
<dbReference type="InterPro" id="IPR001206">
    <property type="entry name" value="Diacylglycerol_kinase_cat_dom"/>
</dbReference>
<accession>A0A158QFK9</accession>
<gene>
    <name evidence="2" type="ORF">HDID_LOCUS9016</name>
</gene>
<evidence type="ECO:0000313" key="2">
    <source>
        <dbReference type="EMBL" id="VDL61334.1"/>
    </source>
</evidence>
<dbReference type="Gene3D" id="3.40.50.10330">
    <property type="entry name" value="Probable inorganic polyphosphate/atp-NAD kinase, domain 1"/>
    <property type="match status" value="1"/>
</dbReference>
<reference evidence="2 3" key="2">
    <citation type="submission" date="2018-11" db="EMBL/GenBank/DDBJ databases">
        <authorList>
            <consortium name="Pathogen Informatics"/>
        </authorList>
    </citation>
    <scope>NUCLEOTIDE SEQUENCE [LARGE SCALE GENOMIC DNA]</scope>
</reference>
<dbReference type="InterPro" id="IPR050187">
    <property type="entry name" value="Lipid_Phosphate_FormReg"/>
</dbReference>
<dbReference type="InterPro" id="IPR017438">
    <property type="entry name" value="ATP-NAD_kinase_N"/>
</dbReference>
<protein>
    <submittedName>
        <fullName evidence="4">DAGKc domain-containing protein</fullName>
    </submittedName>
</protein>
<proteinExistence type="predicted"/>
<dbReference type="PROSITE" id="PS50146">
    <property type="entry name" value="DAGK"/>
    <property type="match status" value="1"/>
</dbReference>
<dbReference type="SMART" id="SM00046">
    <property type="entry name" value="DAGKc"/>
    <property type="match status" value="1"/>
</dbReference>
<evidence type="ECO:0000259" key="1">
    <source>
        <dbReference type="PROSITE" id="PS50146"/>
    </source>
</evidence>
<dbReference type="GO" id="GO:0001729">
    <property type="term" value="F:ceramide kinase activity"/>
    <property type="evidence" value="ECO:0007669"/>
    <property type="project" value="TreeGrafter"/>
</dbReference>
<evidence type="ECO:0000313" key="4">
    <source>
        <dbReference type="WBParaSite" id="HDID_0000901801-mRNA-1"/>
    </source>
</evidence>
<dbReference type="Pfam" id="PF19280">
    <property type="entry name" value="CERK_C"/>
    <property type="match status" value="1"/>
</dbReference>
<dbReference type="PANTHER" id="PTHR12358">
    <property type="entry name" value="SPHINGOSINE KINASE"/>
    <property type="match status" value="1"/>
</dbReference>
<dbReference type="Gene3D" id="2.60.200.40">
    <property type="match status" value="1"/>
</dbReference>